<protein>
    <recommendedName>
        <fullName evidence="3">Transposable element</fullName>
    </recommendedName>
</protein>
<reference evidence="1 2" key="1">
    <citation type="submission" date="2015-07" db="EMBL/GenBank/DDBJ databases">
        <title>The genome of Pseudoloma neurophilia, a relevant intracellular parasite of the zebrafish.</title>
        <authorList>
            <person name="Ndikumana S."/>
            <person name="Pelin A."/>
            <person name="Sanders J."/>
            <person name="Corradi N."/>
        </authorList>
    </citation>
    <scope>NUCLEOTIDE SEQUENCE [LARGE SCALE GENOMIC DNA]</scope>
    <source>
        <strain evidence="1 2">MK1</strain>
    </source>
</reference>
<proteinExistence type="predicted"/>
<dbReference type="EMBL" id="LGUB01000054">
    <property type="protein sequence ID" value="KRH94590.1"/>
    <property type="molecule type" value="Genomic_DNA"/>
</dbReference>
<dbReference type="OrthoDB" id="3262920at2759"/>
<comment type="caution">
    <text evidence="1">The sequence shown here is derived from an EMBL/GenBank/DDBJ whole genome shotgun (WGS) entry which is preliminary data.</text>
</comment>
<sequence>MGSDLITDIVQKTKTYFVPFSREKLMKKELEDLIQNNIIETSVKNLCTMLHDRKIKWKSRLIINFRDINKITQEMQSYFPEVRDNFHRMIGSMYYARLILQKVY</sequence>
<keyword evidence="2" id="KW-1185">Reference proteome</keyword>
<dbReference type="InterPro" id="IPR043128">
    <property type="entry name" value="Rev_trsase/Diguanyl_cyclase"/>
</dbReference>
<dbReference type="Proteomes" id="UP000051530">
    <property type="component" value="Unassembled WGS sequence"/>
</dbReference>
<dbReference type="SUPFAM" id="SSF56672">
    <property type="entry name" value="DNA/RNA polymerases"/>
    <property type="match status" value="1"/>
</dbReference>
<dbReference type="Gene3D" id="3.10.10.10">
    <property type="entry name" value="HIV Type 1 Reverse Transcriptase, subunit A, domain 1"/>
    <property type="match status" value="1"/>
</dbReference>
<dbReference type="AlphaFoldDB" id="A0A0R0M4S2"/>
<evidence type="ECO:0008006" key="3">
    <source>
        <dbReference type="Google" id="ProtNLM"/>
    </source>
</evidence>
<name>A0A0R0M4S2_9MICR</name>
<organism evidence="1 2">
    <name type="scientific">Pseudoloma neurophilia</name>
    <dbReference type="NCBI Taxonomy" id="146866"/>
    <lineage>
        <taxon>Eukaryota</taxon>
        <taxon>Fungi</taxon>
        <taxon>Fungi incertae sedis</taxon>
        <taxon>Microsporidia</taxon>
        <taxon>Pseudoloma</taxon>
    </lineage>
</organism>
<evidence type="ECO:0000313" key="2">
    <source>
        <dbReference type="Proteomes" id="UP000051530"/>
    </source>
</evidence>
<evidence type="ECO:0000313" key="1">
    <source>
        <dbReference type="EMBL" id="KRH94590.1"/>
    </source>
</evidence>
<gene>
    <name evidence="1" type="ORF">M153_20300012120</name>
</gene>
<dbReference type="Gene3D" id="3.30.70.270">
    <property type="match status" value="1"/>
</dbReference>
<dbReference type="VEuPathDB" id="MicrosporidiaDB:M153_20300012120"/>
<accession>A0A0R0M4S2</accession>
<dbReference type="InterPro" id="IPR043502">
    <property type="entry name" value="DNA/RNA_pol_sf"/>
</dbReference>